<dbReference type="AlphaFoldDB" id="A0ABD0KVU5"/>
<evidence type="ECO:0000313" key="1">
    <source>
        <dbReference type="EMBL" id="KAK7491254.1"/>
    </source>
</evidence>
<reference evidence="1 2" key="1">
    <citation type="journal article" date="2023" name="Sci. Data">
        <title>Genome assembly of the Korean intertidal mud-creeper Batillaria attramentaria.</title>
        <authorList>
            <person name="Patra A.K."/>
            <person name="Ho P.T."/>
            <person name="Jun S."/>
            <person name="Lee S.J."/>
            <person name="Kim Y."/>
            <person name="Won Y.J."/>
        </authorList>
    </citation>
    <scope>NUCLEOTIDE SEQUENCE [LARGE SCALE GENOMIC DNA]</scope>
    <source>
        <strain evidence="1">Wonlab-2016</strain>
    </source>
</reference>
<evidence type="ECO:0000313" key="2">
    <source>
        <dbReference type="Proteomes" id="UP001519460"/>
    </source>
</evidence>
<organism evidence="1 2">
    <name type="scientific">Batillaria attramentaria</name>
    <dbReference type="NCBI Taxonomy" id="370345"/>
    <lineage>
        <taxon>Eukaryota</taxon>
        <taxon>Metazoa</taxon>
        <taxon>Spiralia</taxon>
        <taxon>Lophotrochozoa</taxon>
        <taxon>Mollusca</taxon>
        <taxon>Gastropoda</taxon>
        <taxon>Caenogastropoda</taxon>
        <taxon>Sorbeoconcha</taxon>
        <taxon>Cerithioidea</taxon>
        <taxon>Batillariidae</taxon>
        <taxon>Batillaria</taxon>
    </lineage>
</organism>
<comment type="caution">
    <text evidence="1">The sequence shown here is derived from an EMBL/GenBank/DDBJ whole genome shotgun (WGS) entry which is preliminary data.</text>
</comment>
<proteinExistence type="predicted"/>
<dbReference type="Proteomes" id="UP001519460">
    <property type="component" value="Unassembled WGS sequence"/>
</dbReference>
<gene>
    <name evidence="1" type="ORF">BaRGS_00017525</name>
</gene>
<keyword evidence="2" id="KW-1185">Reference proteome</keyword>
<sequence>MNPKSVTLWQKSGSRAGPSAGFRGDLSVDFVQIRQALSGVHALEFSSKQIRATEIYGSLSASLTSAHGDTVRTGDWN</sequence>
<dbReference type="EMBL" id="JACVVK020000117">
    <property type="protein sequence ID" value="KAK7491254.1"/>
    <property type="molecule type" value="Genomic_DNA"/>
</dbReference>
<name>A0ABD0KVU5_9CAEN</name>
<protein>
    <submittedName>
        <fullName evidence="1">Uncharacterized protein</fullName>
    </submittedName>
</protein>
<accession>A0ABD0KVU5</accession>